<dbReference type="KEGG" id="mshg:MSG_00101"/>
<dbReference type="SUPFAM" id="SSF54427">
    <property type="entry name" value="NTF2-like"/>
    <property type="match status" value="1"/>
</dbReference>
<organism evidence="2 3">
    <name type="scientific">Mycobacterium shigaense</name>
    <dbReference type="NCBI Taxonomy" id="722731"/>
    <lineage>
        <taxon>Bacteria</taxon>
        <taxon>Bacillati</taxon>
        <taxon>Actinomycetota</taxon>
        <taxon>Actinomycetes</taxon>
        <taxon>Mycobacteriales</taxon>
        <taxon>Mycobacteriaceae</taxon>
        <taxon>Mycobacterium</taxon>
        <taxon>Mycobacterium simiae complex</taxon>
    </lineage>
</organism>
<accession>A0A1Z4EBD6</accession>
<proteinExistence type="predicted"/>
<gene>
    <name evidence="2" type="ORF">MSG_00101</name>
</gene>
<dbReference type="Proteomes" id="UP000217736">
    <property type="component" value="Chromosome"/>
</dbReference>
<dbReference type="OrthoDB" id="8225471at2"/>
<feature type="domain" description="SnoaL-like" evidence="1">
    <location>
        <begin position="35"/>
        <end position="158"/>
    </location>
</feature>
<evidence type="ECO:0000313" key="2">
    <source>
        <dbReference type="EMBL" id="BAX90268.1"/>
    </source>
</evidence>
<dbReference type="Pfam" id="PF13577">
    <property type="entry name" value="SnoaL_4"/>
    <property type="match status" value="1"/>
</dbReference>
<reference evidence="3" key="1">
    <citation type="submission" date="2017-06" db="EMBL/GenBank/DDBJ databases">
        <title>Complete Genome Sequence of Mycobacterium shigaense.</title>
        <authorList>
            <person name="Fukano H."/>
            <person name="Yoshida M."/>
            <person name="Kazumi Y."/>
            <person name="Ogura Y."/>
            <person name="Mitarai S."/>
            <person name="Hayashi T."/>
            <person name="Hoshino Y."/>
        </authorList>
    </citation>
    <scope>NUCLEOTIDE SEQUENCE [LARGE SCALE GENOMIC DNA]</scope>
    <source>
        <strain evidence="3">UN-152</strain>
    </source>
</reference>
<dbReference type="InterPro" id="IPR032710">
    <property type="entry name" value="NTF2-like_dom_sf"/>
</dbReference>
<dbReference type="RefSeq" id="WP_096436165.1">
    <property type="nucleotide sequence ID" value="NZ_AP018164.1"/>
</dbReference>
<dbReference type="InterPro" id="IPR037401">
    <property type="entry name" value="SnoaL-like"/>
</dbReference>
<dbReference type="AlphaFoldDB" id="A0A1Z4EBD6"/>
<dbReference type="CDD" id="cd00531">
    <property type="entry name" value="NTF2_like"/>
    <property type="match status" value="1"/>
</dbReference>
<name>A0A1Z4EBD6_9MYCO</name>
<dbReference type="EMBL" id="AP018164">
    <property type="protein sequence ID" value="BAX90268.1"/>
    <property type="molecule type" value="Genomic_DNA"/>
</dbReference>
<dbReference type="Gene3D" id="3.10.450.50">
    <property type="match status" value="1"/>
</dbReference>
<evidence type="ECO:0000259" key="1">
    <source>
        <dbReference type="Pfam" id="PF13577"/>
    </source>
</evidence>
<keyword evidence="3" id="KW-1185">Reference proteome</keyword>
<sequence length="181" mass="19311">MVPIIGTQEPGSPAAGYNETVGDTNIAELERRLGRIEDERAIERIIASYGPLVDAGAAEATGELWAVDGSYDVEGWSMGSRADVVAMVRSDAHQGLITRGCCHFLGPAVATVEGDTAVAVCESILVRRREDGFAVARAGANHFRLRRIDGRWQIVARTTRVLDGQPQARELLAAATPGADL</sequence>
<protein>
    <recommendedName>
        <fullName evidence="1">SnoaL-like domain-containing protein</fullName>
    </recommendedName>
</protein>
<evidence type="ECO:0000313" key="3">
    <source>
        <dbReference type="Proteomes" id="UP000217736"/>
    </source>
</evidence>